<dbReference type="InterPro" id="IPR011009">
    <property type="entry name" value="Kinase-like_dom_sf"/>
</dbReference>
<evidence type="ECO:0000256" key="6">
    <source>
        <dbReference type="PROSITE-ProRule" id="PRU10141"/>
    </source>
</evidence>
<dbReference type="EMBL" id="SELW01000512">
    <property type="protein sequence ID" value="TID23951.1"/>
    <property type="molecule type" value="Genomic_DNA"/>
</dbReference>
<feature type="compositionally biased region" description="Low complexity" evidence="7">
    <location>
        <begin position="710"/>
        <end position="735"/>
    </location>
</feature>
<evidence type="ECO:0000256" key="2">
    <source>
        <dbReference type="ARBA" id="ARBA00022741"/>
    </source>
</evidence>
<organism evidence="9 10">
    <name type="scientific">Pichia inconspicua</name>
    <dbReference type="NCBI Taxonomy" id="52247"/>
    <lineage>
        <taxon>Eukaryota</taxon>
        <taxon>Fungi</taxon>
        <taxon>Dikarya</taxon>
        <taxon>Ascomycota</taxon>
        <taxon>Saccharomycotina</taxon>
        <taxon>Pichiomycetes</taxon>
        <taxon>Pichiales</taxon>
        <taxon>Pichiaceae</taxon>
        <taxon>Pichia</taxon>
    </lineage>
</organism>
<feature type="compositionally biased region" description="Basic and acidic residues" evidence="7">
    <location>
        <begin position="781"/>
        <end position="790"/>
    </location>
</feature>
<sequence length="806" mass="90786">MLATSTITSPTVPTVAPQTTAAVTKSVYVDHLSNQSDNRIKENPAAKRRPHREVRFGSYVLGSTLGEGEFGKVKLGWRKDGKLPSQAAIKLIKRDSIPTGSEKEGKIYREITALKRLRHPNIVRLVEVLQNDKYIGIVLEYASGGELFDYILDHRYLKEPLASKLFAQLVSGVDYMHSKGIVHRDLKLENLLLDKHKNIVITDFGFVNSFQDPHNDFMKTSCGSPCYAAPELVVSSEPYEGRKVDVWSCGVILYAMLAGYLPFDDDPENPDGTNIARLYHYITHTPITFPEYVQPTPRDLLRRILVSNPEKRMSLNDVKSHRWLFQHRNLLSITSVEWDRNYRSSKAINQQDKINRRMSLMENPTSASLMLNKQNVKSFSSQNVQAALFSNPAAPQTSRTVAVPSAEASPVASPIRSQNIQVDNDNEQSDSVNLGRHSRSGSTASYVLQAVVDADVEIKRRYSSSSNDNVSTPIRRNNPRPISFVPMLSSEKNFETIKESPEHSKYNKMVPHPIPVFKKPINSSKPHRPRPTSYHPSYSSNSLAVSPDLSYFQNNFSESSFKPHHRAVATNTAFSSTSESLLSNPIKEDNEHEDNETSIGKINKAMESISITDKTDPQPQANFVRNLEKTPTQDDHDQTIIDVDDEEAEKENTFNTEIGHSKTRRANHENVLLSSKQMEPKPHEETSTKYKRFSLLTFYQNVPDLVPTMNSVSSTSHSSSSSNNNNISNNLIPNNTKRVSSNGRDERRKVSSGSTIRKPLEQSNNKGKVANNNNVNNDLNNSDKVEKETSTARKVMDFFKRRSMRI</sequence>
<feature type="binding site" evidence="6">
    <location>
        <position position="90"/>
    </location>
    <ligand>
        <name>ATP</name>
        <dbReference type="ChEBI" id="CHEBI:30616"/>
    </ligand>
</feature>
<dbReference type="PROSITE" id="PS00107">
    <property type="entry name" value="PROTEIN_KINASE_ATP"/>
    <property type="match status" value="1"/>
</dbReference>
<feature type="domain" description="Protein kinase" evidence="8">
    <location>
        <begin position="59"/>
        <end position="324"/>
    </location>
</feature>
<keyword evidence="10" id="KW-1185">Reference proteome</keyword>
<dbReference type="PROSITE" id="PS00108">
    <property type="entry name" value="PROTEIN_KINASE_ST"/>
    <property type="match status" value="1"/>
</dbReference>
<evidence type="ECO:0000256" key="5">
    <source>
        <dbReference type="ARBA" id="ARBA00048679"/>
    </source>
</evidence>
<feature type="compositionally biased region" description="Polar residues" evidence="7">
    <location>
        <begin position="572"/>
        <end position="583"/>
    </location>
</feature>
<feature type="region of interest" description="Disordered" evidence="7">
    <location>
        <begin position="709"/>
        <end position="790"/>
    </location>
</feature>
<feature type="region of interest" description="Disordered" evidence="7">
    <location>
        <begin position="643"/>
        <end position="688"/>
    </location>
</feature>
<dbReference type="GO" id="GO:0004674">
    <property type="term" value="F:protein serine/threonine kinase activity"/>
    <property type="evidence" value="ECO:0007669"/>
    <property type="project" value="UniProtKB-EC"/>
</dbReference>
<keyword evidence="2 6" id="KW-0547">Nucleotide-binding</keyword>
<feature type="region of interest" description="Disordered" evidence="7">
    <location>
        <begin position="463"/>
        <end position="484"/>
    </location>
</feature>
<gene>
    <name evidence="9" type="ORF">CANINC_003112</name>
</gene>
<evidence type="ECO:0000256" key="3">
    <source>
        <dbReference type="ARBA" id="ARBA00022840"/>
    </source>
</evidence>
<feature type="region of interest" description="Disordered" evidence="7">
    <location>
        <begin position="518"/>
        <end position="540"/>
    </location>
</feature>
<evidence type="ECO:0000259" key="8">
    <source>
        <dbReference type="PROSITE" id="PS50011"/>
    </source>
</evidence>
<dbReference type="InterPro" id="IPR000719">
    <property type="entry name" value="Prot_kinase_dom"/>
</dbReference>
<dbReference type="PROSITE" id="PS50011">
    <property type="entry name" value="PROTEIN_KINASE_DOM"/>
    <property type="match status" value="1"/>
</dbReference>
<proteinExistence type="predicted"/>
<dbReference type="GO" id="GO:0005524">
    <property type="term" value="F:ATP binding"/>
    <property type="evidence" value="ECO:0007669"/>
    <property type="project" value="UniProtKB-UniRule"/>
</dbReference>
<feature type="compositionally biased region" description="Polar residues" evidence="7">
    <location>
        <begin position="463"/>
        <end position="475"/>
    </location>
</feature>
<dbReference type="STRING" id="52247.A0A4T0WZM0"/>
<evidence type="ECO:0000256" key="7">
    <source>
        <dbReference type="SAM" id="MobiDB-lite"/>
    </source>
</evidence>
<dbReference type="PANTHER" id="PTHR24346">
    <property type="entry name" value="MAP/MICROTUBULE AFFINITY-REGULATING KINASE"/>
    <property type="match status" value="1"/>
</dbReference>
<dbReference type="GO" id="GO:0030447">
    <property type="term" value="P:filamentous growth"/>
    <property type="evidence" value="ECO:0007669"/>
    <property type="project" value="UniProtKB-ARBA"/>
</dbReference>
<dbReference type="OrthoDB" id="193931at2759"/>
<dbReference type="PANTHER" id="PTHR24346:SF110">
    <property type="entry name" value="NON-SPECIFIC SERINE_THREONINE PROTEIN KINASE"/>
    <property type="match status" value="1"/>
</dbReference>
<feature type="compositionally biased region" description="Low complexity" evidence="7">
    <location>
        <begin position="401"/>
        <end position="414"/>
    </location>
</feature>
<comment type="catalytic activity">
    <reaction evidence="4">
        <text>L-threonyl-[protein] + ATP = O-phospho-L-threonyl-[protein] + ADP + H(+)</text>
        <dbReference type="Rhea" id="RHEA:46608"/>
        <dbReference type="Rhea" id="RHEA-COMP:11060"/>
        <dbReference type="Rhea" id="RHEA-COMP:11605"/>
        <dbReference type="ChEBI" id="CHEBI:15378"/>
        <dbReference type="ChEBI" id="CHEBI:30013"/>
        <dbReference type="ChEBI" id="CHEBI:30616"/>
        <dbReference type="ChEBI" id="CHEBI:61977"/>
        <dbReference type="ChEBI" id="CHEBI:456216"/>
        <dbReference type="EC" id="2.7.11.1"/>
    </reaction>
</comment>
<name>A0A4T0WZM0_9ASCO</name>
<feature type="compositionally biased region" description="Low complexity" evidence="7">
    <location>
        <begin position="764"/>
        <end position="780"/>
    </location>
</feature>
<evidence type="ECO:0000256" key="1">
    <source>
        <dbReference type="ARBA" id="ARBA00012513"/>
    </source>
</evidence>
<evidence type="ECO:0000313" key="9">
    <source>
        <dbReference type="EMBL" id="TID23951.1"/>
    </source>
</evidence>
<feature type="region of interest" description="Disordered" evidence="7">
    <location>
        <begin position="393"/>
        <end position="440"/>
    </location>
</feature>
<dbReference type="GO" id="GO:0005737">
    <property type="term" value="C:cytoplasm"/>
    <property type="evidence" value="ECO:0007669"/>
    <property type="project" value="TreeGrafter"/>
</dbReference>
<dbReference type="InterPro" id="IPR008271">
    <property type="entry name" value="Ser/Thr_kinase_AS"/>
</dbReference>
<dbReference type="SMART" id="SM00220">
    <property type="entry name" value="S_TKc"/>
    <property type="match status" value="1"/>
</dbReference>
<dbReference type="InterPro" id="IPR017441">
    <property type="entry name" value="Protein_kinase_ATP_BS"/>
</dbReference>
<dbReference type="Gene3D" id="1.10.510.10">
    <property type="entry name" value="Transferase(Phosphotransferase) domain 1"/>
    <property type="match status" value="1"/>
</dbReference>
<dbReference type="GO" id="GO:0035556">
    <property type="term" value="P:intracellular signal transduction"/>
    <property type="evidence" value="ECO:0007669"/>
    <property type="project" value="TreeGrafter"/>
</dbReference>
<dbReference type="SUPFAM" id="SSF56112">
    <property type="entry name" value="Protein kinase-like (PK-like)"/>
    <property type="match status" value="1"/>
</dbReference>
<evidence type="ECO:0000256" key="4">
    <source>
        <dbReference type="ARBA" id="ARBA00047899"/>
    </source>
</evidence>
<dbReference type="EC" id="2.7.11.1" evidence="1"/>
<keyword evidence="3 6" id="KW-0067">ATP-binding</keyword>
<dbReference type="AlphaFoldDB" id="A0A4T0WZM0"/>
<protein>
    <recommendedName>
        <fullName evidence="1">non-specific serine/threonine protein kinase</fullName>
        <ecNumber evidence="1">2.7.11.1</ecNumber>
    </recommendedName>
</protein>
<comment type="catalytic activity">
    <reaction evidence="5">
        <text>L-seryl-[protein] + ATP = O-phospho-L-seryl-[protein] + ADP + H(+)</text>
        <dbReference type="Rhea" id="RHEA:17989"/>
        <dbReference type="Rhea" id="RHEA-COMP:9863"/>
        <dbReference type="Rhea" id="RHEA-COMP:11604"/>
        <dbReference type="ChEBI" id="CHEBI:15378"/>
        <dbReference type="ChEBI" id="CHEBI:29999"/>
        <dbReference type="ChEBI" id="CHEBI:30616"/>
        <dbReference type="ChEBI" id="CHEBI:83421"/>
        <dbReference type="ChEBI" id="CHEBI:456216"/>
        <dbReference type="EC" id="2.7.11.1"/>
    </reaction>
</comment>
<evidence type="ECO:0000313" key="10">
    <source>
        <dbReference type="Proteomes" id="UP000307173"/>
    </source>
</evidence>
<feature type="region of interest" description="Disordered" evidence="7">
    <location>
        <begin position="572"/>
        <end position="597"/>
    </location>
</feature>
<accession>A0A4T0WZM0</accession>
<feature type="compositionally biased region" description="Basic and acidic residues" evidence="7">
    <location>
        <begin position="678"/>
        <end position="688"/>
    </location>
</feature>
<dbReference type="FunFam" id="1.10.510.10:FF:000571">
    <property type="entry name" value="Maternal embryonic leucine zipper kinase"/>
    <property type="match status" value="1"/>
</dbReference>
<comment type="caution">
    <text evidence="9">The sequence shown here is derived from an EMBL/GenBank/DDBJ whole genome shotgun (WGS) entry which is preliminary data.</text>
</comment>
<reference evidence="9 10" key="1">
    <citation type="journal article" date="2019" name="Front. Genet.">
        <title>Whole-Genome Sequencing of the Opportunistic Yeast Pathogen Candida inconspicua Uncovers Its Hybrid Origin.</title>
        <authorList>
            <person name="Mixao V."/>
            <person name="Hansen A.P."/>
            <person name="Saus E."/>
            <person name="Boekhout T."/>
            <person name="Lass-Florl C."/>
            <person name="Gabaldon T."/>
        </authorList>
    </citation>
    <scope>NUCLEOTIDE SEQUENCE [LARGE SCALE GENOMIC DNA]</scope>
    <source>
        <strain evidence="9 10">CBS 180</strain>
    </source>
</reference>
<dbReference type="Pfam" id="PF00069">
    <property type="entry name" value="Pkinase"/>
    <property type="match status" value="1"/>
</dbReference>
<dbReference type="Proteomes" id="UP000307173">
    <property type="component" value="Unassembled WGS sequence"/>
</dbReference>